<sequence>MSETLTLVVRADATIDKAFSALTDRAALTQWLSEFADVELPNRYRFWGRFIPDGDEPRQTLSSATDRSIRFRWDLDNTATDVSIALEPLDALATSIQVTQSGFDPASEGPLGQLQTFWALALANLVDLLEEREVTPRADLTSNELSAEVMIAAPVDAVFESLVSSEKVSAWFGAPLEIEPREGGRFGYGRIVEFAPERRMSVDFAGMGTVTWELEGSGGRTRLTISQSGFDPDRPPYAAWMGVLSGIAELRRFHELPDWRPLWPFEEASPS</sequence>
<dbReference type="EMBL" id="WJIF01000001">
    <property type="protein sequence ID" value="MRG58403.1"/>
    <property type="molecule type" value="Genomic_DNA"/>
</dbReference>
<dbReference type="RefSeq" id="WP_153682923.1">
    <property type="nucleotide sequence ID" value="NZ_WJIF01000001.1"/>
</dbReference>
<gene>
    <name evidence="3" type="ORF">GE115_00720</name>
</gene>
<dbReference type="Gene3D" id="3.30.530.20">
    <property type="match status" value="2"/>
</dbReference>
<dbReference type="CDD" id="cd07814">
    <property type="entry name" value="SRPBCC_CalC_Aha1-like"/>
    <property type="match status" value="1"/>
</dbReference>
<dbReference type="AlphaFoldDB" id="A0A6I2F8S9"/>
<dbReference type="InterPro" id="IPR023393">
    <property type="entry name" value="START-like_dom_sf"/>
</dbReference>
<evidence type="ECO:0000313" key="3">
    <source>
        <dbReference type="EMBL" id="MRG58403.1"/>
    </source>
</evidence>
<dbReference type="Proteomes" id="UP000431080">
    <property type="component" value="Unassembled WGS sequence"/>
</dbReference>
<dbReference type="Pfam" id="PF08327">
    <property type="entry name" value="AHSA1"/>
    <property type="match status" value="2"/>
</dbReference>
<comment type="caution">
    <text evidence="3">The sequence shown here is derived from an EMBL/GenBank/DDBJ whole genome shotgun (WGS) entry which is preliminary data.</text>
</comment>
<reference evidence="3 4" key="1">
    <citation type="submission" date="2019-10" db="EMBL/GenBank/DDBJ databases">
        <authorList>
            <person name="Nie G."/>
            <person name="Ming H."/>
            <person name="Yi B."/>
        </authorList>
    </citation>
    <scope>NUCLEOTIDE SEQUENCE [LARGE SCALE GENOMIC DNA]</scope>
    <source>
        <strain evidence="3 4">CFH 90414</strain>
    </source>
</reference>
<accession>A0A6I2F8S9</accession>
<evidence type="ECO:0000313" key="4">
    <source>
        <dbReference type="Proteomes" id="UP000431080"/>
    </source>
</evidence>
<organism evidence="3 4">
    <name type="scientific">Agromyces agglutinans</name>
    <dbReference type="NCBI Taxonomy" id="2662258"/>
    <lineage>
        <taxon>Bacteria</taxon>
        <taxon>Bacillati</taxon>
        <taxon>Actinomycetota</taxon>
        <taxon>Actinomycetes</taxon>
        <taxon>Micrococcales</taxon>
        <taxon>Microbacteriaceae</taxon>
        <taxon>Agromyces</taxon>
    </lineage>
</organism>
<dbReference type="InterPro" id="IPR013538">
    <property type="entry name" value="ASHA1/2-like_C"/>
</dbReference>
<name>A0A6I2F8S9_9MICO</name>
<evidence type="ECO:0000256" key="1">
    <source>
        <dbReference type="ARBA" id="ARBA00006817"/>
    </source>
</evidence>
<feature type="domain" description="Activator of Hsp90 ATPase homologue 1/2-like C-terminal" evidence="2">
    <location>
        <begin position="12"/>
        <end position="130"/>
    </location>
</feature>
<keyword evidence="4" id="KW-1185">Reference proteome</keyword>
<dbReference type="SUPFAM" id="SSF55961">
    <property type="entry name" value="Bet v1-like"/>
    <property type="match status" value="2"/>
</dbReference>
<proteinExistence type="inferred from homology"/>
<feature type="domain" description="Activator of Hsp90 ATPase homologue 1/2-like C-terminal" evidence="2">
    <location>
        <begin position="153"/>
        <end position="235"/>
    </location>
</feature>
<comment type="similarity">
    <text evidence="1">Belongs to the AHA1 family.</text>
</comment>
<protein>
    <submittedName>
        <fullName evidence="3">SRPBCC domain-containing protein</fullName>
    </submittedName>
</protein>
<evidence type="ECO:0000259" key="2">
    <source>
        <dbReference type="Pfam" id="PF08327"/>
    </source>
</evidence>